<gene>
    <name evidence="1" type="ORF">C0Q70_01748</name>
</gene>
<protein>
    <submittedName>
        <fullName evidence="1">Uncharacterized protein</fullName>
    </submittedName>
</protein>
<accession>A0A2T7Q0E6</accession>
<comment type="caution">
    <text evidence="1">The sequence shown here is derived from an EMBL/GenBank/DDBJ whole genome shotgun (WGS) entry which is preliminary data.</text>
</comment>
<proteinExistence type="predicted"/>
<name>A0A2T7Q0E6_POMCA</name>
<dbReference type="AlphaFoldDB" id="A0A2T7Q0E6"/>
<dbReference type="EMBL" id="PZQS01000001">
    <property type="protein sequence ID" value="PVD39120.1"/>
    <property type="molecule type" value="Genomic_DNA"/>
</dbReference>
<sequence length="59" mass="6534">MTVDIHLRLTPDLTAQARQSALLLGHFPLAKAPIVMPGDTVDDDGWLMIDDEACFKVRN</sequence>
<dbReference type="Proteomes" id="UP000245119">
    <property type="component" value="Linkage Group LG1"/>
</dbReference>
<organism evidence="1 2">
    <name type="scientific">Pomacea canaliculata</name>
    <name type="common">Golden apple snail</name>
    <dbReference type="NCBI Taxonomy" id="400727"/>
    <lineage>
        <taxon>Eukaryota</taxon>
        <taxon>Metazoa</taxon>
        <taxon>Spiralia</taxon>
        <taxon>Lophotrochozoa</taxon>
        <taxon>Mollusca</taxon>
        <taxon>Gastropoda</taxon>
        <taxon>Caenogastropoda</taxon>
        <taxon>Architaenioglossa</taxon>
        <taxon>Ampullarioidea</taxon>
        <taxon>Ampullariidae</taxon>
        <taxon>Pomacea</taxon>
    </lineage>
</organism>
<evidence type="ECO:0000313" key="1">
    <source>
        <dbReference type="EMBL" id="PVD39120.1"/>
    </source>
</evidence>
<evidence type="ECO:0000313" key="2">
    <source>
        <dbReference type="Proteomes" id="UP000245119"/>
    </source>
</evidence>
<keyword evidence="2" id="KW-1185">Reference proteome</keyword>
<reference evidence="1 2" key="1">
    <citation type="submission" date="2018-04" db="EMBL/GenBank/DDBJ databases">
        <title>The genome of golden apple snail Pomacea canaliculata provides insight into stress tolerance and invasive adaptation.</title>
        <authorList>
            <person name="Liu C."/>
            <person name="Liu B."/>
            <person name="Ren Y."/>
            <person name="Zhang Y."/>
            <person name="Wang H."/>
            <person name="Li S."/>
            <person name="Jiang F."/>
            <person name="Yin L."/>
            <person name="Zhang G."/>
            <person name="Qian W."/>
            <person name="Fan W."/>
        </authorList>
    </citation>
    <scope>NUCLEOTIDE SEQUENCE [LARGE SCALE GENOMIC DNA]</scope>
    <source>
        <strain evidence="1">SZHN2017</strain>
        <tissue evidence="1">Muscle</tissue>
    </source>
</reference>